<evidence type="ECO:0000256" key="3">
    <source>
        <dbReference type="ARBA" id="ARBA00023002"/>
    </source>
</evidence>
<dbReference type="InterPro" id="IPR050765">
    <property type="entry name" value="Riboflavin_Biosynth_HTPR"/>
</dbReference>
<organism evidence="5">
    <name type="scientific">mine drainage metagenome</name>
    <dbReference type="NCBI Taxonomy" id="410659"/>
    <lineage>
        <taxon>unclassified sequences</taxon>
        <taxon>metagenomes</taxon>
        <taxon>ecological metagenomes</taxon>
    </lineage>
</organism>
<reference evidence="5" key="2">
    <citation type="journal article" date="2014" name="ISME J.">
        <title>Microbial stratification in low pH oxic and suboxic macroscopic growths along an acid mine drainage.</title>
        <authorList>
            <person name="Mendez-Garcia C."/>
            <person name="Mesa V."/>
            <person name="Sprenger R.R."/>
            <person name="Richter M."/>
            <person name="Diez M.S."/>
            <person name="Solano J."/>
            <person name="Bargiela R."/>
            <person name="Golyshina O.V."/>
            <person name="Manteca A."/>
            <person name="Ramos J.L."/>
            <person name="Gallego J.R."/>
            <person name="Llorente I."/>
            <person name="Martins Dos Santos V.A."/>
            <person name="Jensen O.N."/>
            <person name="Pelaez A.I."/>
            <person name="Sanchez J."/>
            <person name="Ferrer M."/>
        </authorList>
    </citation>
    <scope>NUCLEOTIDE SEQUENCE</scope>
</reference>
<dbReference type="PANTHER" id="PTHR38011">
    <property type="entry name" value="DIHYDROFOLATE REDUCTASE FAMILY PROTEIN (AFU_ORTHOLOGUE AFUA_8G06820)"/>
    <property type="match status" value="1"/>
</dbReference>
<comment type="pathway">
    <text evidence="1">Cofactor biosynthesis; riboflavin biosynthesis.</text>
</comment>
<dbReference type="GO" id="GO:0008703">
    <property type="term" value="F:5-amino-6-(5-phosphoribosylamino)uracil reductase activity"/>
    <property type="evidence" value="ECO:0007669"/>
    <property type="project" value="InterPro"/>
</dbReference>
<evidence type="ECO:0000259" key="4">
    <source>
        <dbReference type="Pfam" id="PF01872"/>
    </source>
</evidence>
<keyword evidence="2" id="KW-0521">NADP</keyword>
<feature type="domain" description="Bacterial bifunctional deaminase-reductase C-terminal" evidence="4">
    <location>
        <begin position="6"/>
        <end position="60"/>
    </location>
</feature>
<dbReference type="PANTHER" id="PTHR38011:SF7">
    <property type="entry name" value="2,5-DIAMINO-6-RIBOSYLAMINO-4(3H)-PYRIMIDINONE 5'-PHOSPHATE REDUCTASE"/>
    <property type="match status" value="1"/>
</dbReference>
<dbReference type="InterPro" id="IPR002734">
    <property type="entry name" value="RibDG_C"/>
</dbReference>
<gene>
    <name evidence="5" type="ORF">B1B_00714</name>
</gene>
<name>T1DAJ3_9ZZZZ</name>
<dbReference type="EMBL" id="AUZY01000525">
    <property type="protein sequence ID" value="EQD78454.1"/>
    <property type="molecule type" value="Genomic_DNA"/>
</dbReference>
<reference evidence="5" key="1">
    <citation type="submission" date="2013-08" db="EMBL/GenBank/DDBJ databases">
        <authorList>
            <person name="Mendez C."/>
            <person name="Richter M."/>
            <person name="Ferrer M."/>
            <person name="Sanchez J."/>
        </authorList>
    </citation>
    <scope>NUCLEOTIDE SEQUENCE</scope>
</reference>
<keyword evidence="3" id="KW-0560">Oxidoreductase</keyword>
<proteinExistence type="predicted"/>
<sequence>MSGRVSVTVNVAQSINGFIAGRFGRTVQISSPEDWKRVFELRMKSDAILVGANTVINDNP</sequence>
<dbReference type="Gene3D" id="3.40.430.10">
    <property type="entry name" value="Dihydrofolate Reductase, subunit A"/>
    <property type="match status" value="1"/>
</dbReference>
<accession>T1DAJ3</accession>
<dbReference type="SUPFAM" id="SSF53597">
    <property type="entry name" value="Dihydrofolate reductase-like"/>
    <property type="match status" value="1"/>
</dbReference>
<dbReference type="InterPro" id="IPR024072">
    <property type="entry name" value="DHFR-like_dom_sf"/>
</dbReference>
<feature type="non-terminal residue" evidence="5">
    <location>
        <position position="60"/>
    </location>
</feature>
<evidence type="ECO:0000256" key="1">
    <source>
        <dbReference type="ARBA" id="ARBA00005104"/>
    </source>
</evidence>
<protein>
    <submittedName>
        <fullName evidence="5">Diaminohydroxyphosphoribosylaminopyrimidine reductase</fullName>
    </submittedName>
</protein>
<evidence type="ECO:0000256" key="2">
    <source>
        <dbReference type="ARBA" id="ARBA00022857"/>
    </source>
</evidence>
<comment type="caution">
    <text evidence="5">The sequence shown here is derived from an EMBL/GenBank/DDBJ whole genome shotgun (WGS) entry which is preliminary data.</text>
</comment>
<dbReference type="Pfam" id="PF01872">
    <property type="entry name" value="RibD_C"/>
    <property type="match status" value="1"/>
</dbReference>
<evidence type="ECO:0000313" key="5">
    <source>
        <dbReference type="EMBL" id="EQD78454.1"/>
    </source>
</evidence>
<dbReference type="GO" id="GO:0009231">
    <property type="term" value="P:riboflavin biosynthetic process"/>
    <property type="evidence" value="ECO:0007669"/>
    <property type="project" value="InterPro"/>
</dbReference>
<dbReference type="AlphaFoldDB" id="T1DAJ3"/>